<name>A0ABR3F7X6_9AGAR</name>
<reference evidence="1 2" key="1">
    <citation type="submission" date="2024-02" db="EMBL/GenBank/DDBJ databases">
        <title>A draft genome for the cacao thread blight pathogen Marasmius crinis-equi.</title>
        <authorList>
            <person name="Cohen S.P."/>
            <person name="Baruah I.K."/>
            <person name="Amoako-Attah I."/>
            <person name="Bukari Y."/>
            <person name="Meinhardt L.W."/>
            <person name="Bailey B.A."/>
        </authorList>
    </citation>
    <scope>NUCLEOTIDE SEQUENCE [LARGE SCALE GENOMIC DNA]</scope>
    <source>
        <strain evidence="1 2">GH-76</strain>
    </source>
</reference>
<keyword evidence="2" id="KW-1185">Reference proteome</keyword>
<protein>
    <submittedName>
        <fullName evidence="1">Uncharacterized protein</fullName>
    </submittedName>
</protein>
<organism evidence="1 2">
    <name type="scientific">Marasmius crinis-equi</name>
    <dbReference type="NCBI Taxonomy" id="585013"/>
    <lineage>
        <taxon>Eukaryota</taxon>
        <taxon>Fungi</taxon>
        <taxon>Dikarya</taxon>
        <taxon>Basidiomycota</taxon>
        <taxon>Agaricomycotina</taxon>
        <taxon>Agaricomycetes</taxon>
        <taxon>Agaricomycetidae</taxon>
        <taxon>Agaricales</taxon>
        <taxon>Marasmiineae</taxon>
        <taxon>Marasmiaceae</taxon>
        <taxon>Marasmius</taxon>
    </lineage>
</organism>
<evidence type="ECO:0000313" key="2">
    <source>
        <dbReference type="Proteomes" id="UP001465976"/>
    </source>
</evidence>
<sequence>MSHTSYFANSYGFIIEGGNFASVYGNQIINNIQRIYHGSGKKDRTEYDDVRDSFVVGRRFFDQGVSSTTLLAGIFSGQKTSVYTNIQGGWIVEINTGQVAKRGCSEPTGRFVRPK</sequence>
<dbReference type="Proteomes" id="UP001465976">
    <property type="component" value="Unassembled WGS sequence"/>
</dbReference>
<comment type="caution">
    <text evidence="1">The sequence shown here is derived from an EMBL/GenBank/DDBJ whole genome shotgun (WGS) entry which is preliminary data.</text>
</comment>
<gene>
    <name evidence="1" type="ORF">V5O48_010599</name>
</gene>
<dbReference type="EMBL" id="JBAHYK010000781">
    <property type="protein sequence ID" value="KAL0571361.1"/>
    <property type="molecule type" value="Genomic_DNA"/>
</dbReference>
<proteinExistence type="predicted"/>
<evidence type="ECO:0000313" key="1">
    <source>
        <dbReference type="EMBL" id="KAL0571361.1"/>
    </source>
</evidence>
<accession>A0ABR3F7X6</accession>